<dbReference type="GO" id="GO:0004557">
    <property type="term" value="F:alpha-galactosidase activity"/>
    <property type="evidence" value="ECO:0007669"/>
    <property type="project" value="UniProtKB-UniRule"/>
</dbReference>
<dbReference type="RefSeq" id="WP_184250838.1">
    <property type="nucleotide sequence ID" value="NZ_BAAACU010000011.1"/>
</dbReference>
<dbReference type="InterPro" id="IPR013785">
    <property type="entry name" value="Aldolase_TIM"/>
</dbReference>
<dbReference type="Pfam" id="PF16875">
    <property type="entry name" value="Glyco_hydro_36N"/>
    <property type="match status" value="1"/>
</dbReference>
<evidence type="ECO:0000313" key="11">
    <source>
        <dbReference type="EMBL" id="MBB6514219.1"/>
    </source>
</evidence>
<dbReference type="Gene3D" id="2.60.40.1180">
    <property type="entry name" value="Golgi alpha-mannosidase II"/>
    <property type="match status" value="1"/>
</dbReference>
<dbReference type="PIRSF" id="PIRSF005536">
    <property type="entry name" value="Agal"/>
    <property type="match status" value="1"/>
</dbReference>
<dbReference type="Gene3D" id="2.70.98.60">
    <property type="entry name" value="alpha-galactosidase from lactobacil brevis"/>
    <property type="match status" value="1"/>
</dbReference>
<organism evidence="11 12">
    <name type="scientific">Gracilibacillus halotolerans</name>
    <dbReference type="NCBI Taxonomy" id="74386"/>
    <lineage>
        <taxon>Bacteria</taxon>
        <taxon>Bacillati</taxon>
        <taxon>Bacillota</taxon>
        <taxon>Bacilli</taxon>
        <taxon>Bacillales</taxon>
        <taxon>Bacillaceae</taxon>
        <taxon>Gracilibacillus</taxon>
    </lineage>
</organism>
<feature type="domain" description="Glycosyl hydrolase family 36 C-terminal" evidence="9">
    <location>
        <begin position="649"/>
        <end position="738"/>
    </location>
</feature>
<evidence type="ECO:0000256" key="6">
    <source>
        <dbReference type="PIRNR" id="PIRNR005536"/>
    </source>
</evidence>
<dbReference type="PROSITE" id="PS00512">
    <property type="entry name" value="ALPHA_GALACTOSIDASE"/>
    <property type="match status" value="1"/>
</dbReference>
<evidence type="ECO:0000256" key="4">
    <source>
        <dbReference type="ARBA" id="ARBA00022801"/>
    </source>
</evidence>
<feature type="binding site" evidence="8">
    <location>
        <position position="527"/>
    </location>
    <ligand>
        <name>substrate</name>
    </ligand>
</feature>
<dbReference type="EC" id="3.2.1.22" evidence="3 6"/>
<dbReference type="InterPro" id="IPR050985">
    <property type="entry name" value="Alpha-glycosidase_related"/>
</dbReference>
<dbReference type="InterPro" id="IPR038417">
    <property type="entry name" value="Alpga-gal_N_sf"/>
</dbReference>
<dbReference type="InterPro" id="IPR031705">
    <property type="entry name" value="Glyco_hydro_36_C"/>
</dbReference>
<evidence type="ECO:0000313" key="12">
    <source>
        <dbReference type="Proteomes" id="UP000572212"/>
    </source>
</evidence>
<keyword evidence="4 6" id="KW-0378">Hydrolase</keyword>
<protein>
    <recommendedName>
        <fullName evidence="3 6">Alpha-galactosidase</fullName>
        <ecNumber evidence="3 6">3.2.1.22</ecNumber>
    </recommendedName>
</protein>
<evidence type="ECO:0000259" key="9">
    <source>
        <dbReference type="Pfam" id="PF16874"/>
    </source>
</evidence>
<keyword evidence="5 6" id="KW-0326">Glycosidase</keyword>
<evidence type="ECO:0000256" key="8">
    <source>
        <dbReference type="PIRSR" id="PIRSR005536-2"/>
    </source>
</evidence>
<evidence type="ECO:0000256" key="5">
    <source>
        <dbReference type="ARBA" id="ARBA00023295"/>
    </source>
</evidence>
<feature type="domain" description="Glycosyl hydrolase family 36 N-terminal" evidence="10">
    <location>
        <begin position="30"/>
        <end position="285"/>
    </location>
</feature>
<name>A0A841RNY7_9BACI</name>
<dbReference type="PANTHER" id="PTHR43053">
    <property type="entry name" value="GLYCOSIDASE FAMILY 31"/>
    <property type="match status" value="1"/>
</dbReference>
<dbReference type="InterPro" id="IPR013780">
    <property type="entry name" value="Glyco_hydro_b"/>
</dbReference>
<feature type="binding site" evidence="8">
    <location>
        <position position="444"/>
    </location>
    <ligand>
        <name>substrate</name>
    </ligand>
</feature>
<evidence type="ECO:0000259" key="10">
    <source>
        <dbReference type="Pfam" id="PF16875"/>
    </source>
</evidence>
<feature type="active site" description="Nucleophile" evidence="7">
    <location>
        <position position="479"/>
    </location>
</feature>
<comment type="catalytic activity">
    <reaction evidence="1 6">
        <text>Hydrolysis of terminal, non-reducing alpha-D-galactose residues in alpha-D-galactosides, including galactose oligosaccharides, galactomannans and galactolipids.</text>
        <dbReference type="EC" id="3.2.1.22"/>
    </reaction>
</comment>
<dbReference type="GO" id="GO:0016052">
    <property type="term" value="P:carbohydrate catabolic process"/>
    <property type="evidence" value="ECO:0007669"/>
    <property type="project" value="InterPro"/>
</dbReference>
<proteinExistence type="inferred from homology"/>
<dbReference type="Pfam" id="PF16874">
    <property type="entry name" value="Glyco_hydro_36C"/>
    <property type="match status" value="1"/>
</dbReference>
<comment type="caution">
    <text evidence="11">The sequence shown here is derived from an EMBL/GenBank/DDBJ whole genome shotgun (WGS) entry which is preliminary data.</text>
</comment>
<dbReference type="PRINTS" id="PR00743">
    <property type="entry name" value="GLHYDRLASE36"/>
</dbReference>
<dbReference type="FunFam" id="3.20.20.70:FF:000118">
    <property type="entry name" value="Alpha-galactosidase"/>
    <property type="match status" value="1"/>
</dbReference>
<comment type="similarity">
    <text evidence="2">Belongs to the glycosyl hydrolase 36 family.</text>
</comment>
<sequence>MPIYVNEDTLEFHLFNEEVSYIFRVMEKINQLEHLYYGKRVHHRESFHHLIEREIRPSCNMFEGDHTSSLEHIKQEYPSYGTTDFRHPAFQILQENGSHISHFTYVGYRIYAGKKTLHELPATYTEQDKEANTLEIDLYDELLQCRLTLSYTIFENRNVITRNALFTNEGNNHYFLDQAMSMSVDFPDDDYEMLHLQGAWAREGHVETKRLSKGIQSIYSSRGASSHVFNPFLALKRPHTTEHQGEVYGFSLVYSGNFLAQVEVDTYNVSRVTMGIHPFQFKWKLPPNSSFQTPECVLVYSDQGLNKLSQTYHDLYRERLVRGYWRDRTRPILLNNWEATYFDFNEEKLLTIAKTAKELGIELFVLDDGWFGKRDDDTSSLGDWHEDKAKLPRGVDYVADKVEELGLKFGLWFEPEMVCKDTKLFEKHPDWLLSTPNRPTSHGRNQFVLDFSRQEVVDYIFQQMNTIISKSNISYIKWDMNRHMTEVYSSSLPAEQQGEVFHRYILGVYQLYERLIEKYPHILFESCAGGGARFDPGMLYYAPQTWTSDDTDAVERLKIQYGMSMVYPLSSIGSHVSAVPNHQVGRTPPLSTRAAVAYFGTFGYELDVTKLIDEEKKEVRQQIDFFKEYRSLIREGDFYRLLSPFDQNETSWMTVSKDKRKALVGFYKVLAQPNEAYQRLKLKGLDRNKKYEVNDEKIYYGNELMNIGIILADNYIDRADEYWSREHPGDYQSRLFIIQEVE</sequence>
<dbReference type="InterPro" id="IPR017853">
    <property type="entry name" value="GH"/>
</dbReference>
<dbReference type="CDD" id="cd14791">
    <property type="entry name" value="GH36"/>
    <property type="match status" value="1"/>
</dbReference>
<feature type="binding site" evidence="8">
    <location>
        <begin position="477"/>
        <end position="481"/>
    </location>
    <ligand>
        <name>substrate</name>
    </ligand>
</feature>
<reference evidence="11 12" key="1">
    <citation type="submission" date="2020-08" db="EMBL/GenBank/DDBJ databases">
        <title>Genomic Encyclopedia of Type Strains, Phase IV (KMG-IV): sequencing the most valuable type-strain genomes for metagenomic binning, comparative biology and taxonomic classification.</title>
        <authorList>
            <person name="Goeker M."/>
        </authorList>
    </citation>
    <scope>NUCLEOTIDE SEQUENCE [LARGE SCALE GENOMIC DNA]</scope>
    <source>
        <strain evidence="11 12">DSM 11805</strain>
    </source>
</reference>
<dbReference type="Proteomes" id="UP000572212">
    <property type="component" value="Unassembled WGS sequence"/>
</dbReference>
<dbReference type="SUPFAM" id="SSF51445">
    <property type="entry name" value="(Trans)glycosidases"/>
    <property type="match status" value="1"/>
</dbReference>
<feature type="binding site" evidence="8">
    <location>
        <begin position="367"/>
        <end position="368"/>
    </location>
    <ligand>
        <name>substrate</name>
    </ligand>
</feature>
<dbReference type="AlphaFoldDB" id="A0A841RNY7"/>
<dbReference type="Gene3D" id="3.20.20.70">
    <property type="entry name" value="Aldolase class I"/>
    <property type="match status" value="1"/>
</dbReference>
<evidence type="ECO:0000256" key="2">
    <source>
        <dbReference type="ARBA" id="ARBA00006202"/>
    </source>
</evidence>
<dbReference type="EMBL" id="JACHON010000026">
    <property type="protein sequence ID" value="MBB6514219.1"/>
    <property type="molecule type" value="Genomic_DNA"/>
</dbReference>
<evidence type="ECO:0000256" key="3">
    <source>
        <dbReference type="ARBA" id="ARBA00012755"/>
    </source>
</evidence>
<evidence type="ECO:0000256" key="1">
    <source>
        <dbReference type="ARBA" id="ARBA00001255"/>
    </source>
</evidence>
<feature type="binding site" evidence="8">
    <location>
        <position position="200"/>
    </location>
    <ligand>
        <name>substrate</name>
    </ligand>
</feature>
<accession>A0A841RNY7</accession>
<dbReference type="InterPro" id="IPR031704">
    <property type="entry name" value="Glyco_hydro_36_N"/>
</dbReference>
<keyword evidence="12" id="KW-1185">Reference proteome</keyword>
<dbReference type="Pfam" id="PF02065">
    <property type="entry name" value="Melibiase"/>
    <property type="match status" value="1"/>
</dbReference>
<feature type="binding site" evidence="8">
    <location>
        <position position="549"/>
    </location>
    <ligand>
        <name>substrate</name>
    </ligand>
</feature>
<dbReference type="PANTHER" id="PTHR43053:SF3">
    <property type="entry name" value="ALPHA-GALACTOSIDASE C-RELATED"/>
    <property type="match status" value="1"/>
</dbReference>
<dbReference type="InterPro" id="IPR002252">
    <property type="entry name" value="Glyco_hydro_36"/>
</dbReference>
<evidence type="ECO:0000256" key="7">
    <source>
        <dbReference type="PIRSR" id="PIRSR005536-1"/>
    </source>
</evidence>
<dbReference type="InterPro" id="IPR000111">
    <property type="entry name" value="Glyco_hydro_27/36_CS"/>
</dbReference>
<feature type="active site" description="Proton donor" evidence="7">
    <location>
        <position position="549"/>
    </location>
</feature>
<gene>
    <name evidence="11" type="ORF">GGQ92_003042</name>
</gene>